<feature type="compositionally biased region" description="Low complexity" evidence="1">
    <location>
        <begin position="75"/>
        <end position="86"/>
    </location>
</feature>
<feature type="compositionally biased region" description="Low complexity" evidence="1">
    <location>
        <begin position="135"/>
        <end position="145"/>
    </location>
</feature>
<protein>
    <submittedName>
        <fullName evidence="2">Uncharacterized protein</fullName>
    </submittedName>
</protein>
<feature type="compositionally biased region" description="Basic residues" evidence="1">
    <location>
        <begin position="21"/>
        <end position="34"/>
    </location>
</feature>
<evidence type="ECO:0000313" key="2">
    <source>
        <dbReference type="EMBL" id="CAA9209493.1"/>
    </source>
</evidence>
<name>A0A6J4H2L1_9ACTN</name>
<evidence type="ECO:0000256" key="1">
    <source>
        <dbReference type="SAM" id="MobiDB-lite"/>
    </source>
</evidence>
<accession>A0A6J4H2L1</accession>
<feature type="compositionally biased region" description="Basic residues" evidence="1">
    <location>
        <begin position="146"/>
        <end position="181"/>
    </location>
</feature>
<organism evidence="2">
    <name type="scientific">uncultured Blastococcus sp</name>
    <dbReference type="NCBI Taxonomy" id="217144"/>
    <lineage>
        <taxon>Bacteria</taxon>
        <taxon>Bacillati</taxon>
        <taxon>Actinomycetota</taxon>
        <taxon>Actinomycetes</taxon>
        <taxon>Geodermatophilales</taxon>
        <taxon>Geodermatophilaceae</taxon>
        <taxon>Blastococcus</taxon>
        <taxon>environmental samples</taxon>
    </lineage>
</organism>
<proteinExistence type="predicted"/>
<feature type="compositionally biased region" description="Basic and acidic residues" evidence="1">
    <location>
        <begin position="193"/>
        <end position="208"/>
    </location>
</feature>
<sequence>GRVGADADHRAGVVRGDDRGRRARAGAARPRRRPRPGDRTAGVAAAQPRLRRPGLPRPLPAAPVTGLGHRGAGAGPRVRGGHLLRPAGGGARLGHRPADRGRAGGPAQRFPRGLPAVGAAGHGADGGAGGPRPVPARLPLRAGHAGPRRRRVRRRGGRARGRGHATRRRGSLHRSRRRLARGHLGGRAGRAAAADRDRVRRAPVDTGRRLGRRPGGLVRRRRDPARQL</sequence>
<feature type="non-terminal residue" evidence="2">
    <location>
        <position position="1"/>
    </location>
</feature>
<dbReference type="EMBL" id="CADCTN010000001">
    <property type="protein sequence ID" value="CAA9209493.1"/>
    <property type="molecule type" value="Genomic_DNA"/>
</dbReference>
<feature type="compositionally biased region" description="Basic and acidic residues" evidence="1">
    <location>
        <begin position="1"/>
        <end position="20"/>
    </location>
</feature>
<feature type="compositionally biased region" description="Gly residues" evidence="1">
    <location>
        <begin position="120"/>
        <end position="130"/>
    </location>
</feature>
<feature type="non-terminal residue" evidence="2">
    <location>
        <position position="228"/>
    </location>
</feature>
<gene>
    <name evidence="2" type="ORF">AVDCRST_MAG52-1100</name>
</gene>
<dbReference type="AlphaFoldDB" id="A0A6J4H2L1"/>
<feature type="region of interest" description="Disordered" evidence="1">
    <location>
        <begin position="1"/>
        <end position="228"/>
    </location>
</feature>
<reference evidence="2" key="1">
    <citation type="submission" date="2020-02" db="EMBL/GenBank/DDBJ databases">
        <authorList>
            <person name="Meier V. D."/>
        </authorList>
    </citation>
    <scope>NUCLEOTIDE SEQUENCE</scope>
    <source>
        <strain evidence="2">AVDCRST_MAG52</strain>
    </source>
</reference>
<feature type="compositionally biased region" description="Basic residues" evidence="1">
    <location>
        <begin position="218"/>
        <end position="228"/>
    </location>
</feature>